<dbReference type="AlphaFoldDB" id="A0A7J0DNY7"/>
<proteinExistence type="predicted"/>
<organism evidence="1 2">
    <name type="scientific">Actinidia rufa</name>
    <dbReference type="NCBI Taxonomy" id="165716"/>
    <lineage>
        <taxon>Eukaryota</taxon>
        <taxon>Viridiplantae</taxon>
        <taxon>Streptophyta</taxon>
        <taxon>Embryophyta</taxon>
        <taxon>Tracheophyta</taxon>
        <taxon>Spermatophyta</taxon>
        <taxon>Magnoliopsida</taxon>
        <taxon>eudicotyledons</taxon>
        <taxon>Gunneridae</taxon>
        <taxon>Pentapetalae</taxon>
        <taxon>asterids</taxon>
        <taxon>Ericales</taxon>
        <taxon>Actinidiaceae</taxon>
        <taxon>Actinidia</taxon>
    </lineage>
</organism>
<evidence type="ECO:0000313" key="1">
    <source>
        <dbReference type="EMBL" id="GFS39356.1"/>
    </source>
</evidence>
<reference evidence="2" key="1">
    <citation type="submission" date="2019-07" db="EMBL/GenBank/DDBJ databases">
        <title>De Novo Assembly of kiwifruit Actinidia rufa.</title>
        <authorList>
            <person name="Sugita-Konishi S."/>
            <person name="Sato K."/>
            <person name="Mori E."/>
            <person name="Abe Y."/>
            <person name="Kisaki G."/>
            <person name="Hamano K."/>
            <person name="Suezawa K."/>
            <person name="Otani M."/>
            <person name="Fukuda T."/>
            <person name="Manabe T."/>
            <person name="Gomi K."/>
            <person name="Tabuchi M."/>
            <person name="Akimitsu K."/>
            <person name="Kataoka I."/>
        </authorList>
    </citation>
    <scope>NUCLEOTIDE SEQUENCE [LARGE SCALE GENOMIC DNA]</scope>
    <source>
        <strain evidence="2">cv. Fuchu</strain>
    </source>
</reference>
<name>A0A7J0DNY7_9ERIC</name>
<sequence length="361" mass="39006">MKCDARKVSIVDMASAHIAADLMSEDRDDTMHASAAAQFRTGMHYLCGSGRLWGGETLMGNAADAGDIRQQLALDPSSVRGKEIDFRGRRGRGDLLSYGIRDAEDGGEGATIGGESGAEECGDVGTSRVPGLYRMSISRDRDEGFDYMHVIPLFGCLQRTSGDADNGESIRGGEVCVRRFERTNSGSEDVFGERGRGSRISSRAWRAAGHRQKPSAMDCQCGYVRAEYGNRSSIAARWHSVIDTYSSMEQCDDVNGMGNSIAVRGEMSRLVRLAAEECQASNISTRLWSAAVPEYACKISTEAELHSCTRQQRVIEGLRCGACLSWRYDIRDRAVADGHGASRVDRGLSSDCAAAGVAVDA</sequence>
<protein>
    <submittedName>
        <fullName evidence="1">Uncharacterized protein</fullName>
    </submittedName>
</protein>
<comment type="caution">
    <text evidence="1">The sequence shown here is derived from an EMBL/GenBank/DDBJ whole genome shotgun (WGS) entry which is preliminary data.</text>
</comment>
<evidence type="ECO:0000313" key="2">
    <source>
        <dbReference type="Proteomes" id="UP000585474"/>
    </source>
</evidence>
<accession>A0A7J0DNY7</accession>
<dbReference type="EMBL" id="BJWL01000330">
    <property type="protein sequence ID" value="GFS39356.1"/>
    <property type="molecule type" value="Genomic_DNA"/>
</dbReference>
<dbReference type="Proteomes" id="UP000585474">
    <property type="component" value="Unassembled WGS sequence"/>
</dbReference>
<gene>
    <name evidence="1" type="ORF">Acr_00g0062510</name>
</gene>
<keyword evidence="2" id="KW-1185">Reference proteome</keyword>